<dbReference type="Proteomes" id="UP001549363">
    <property type="component" value="Unassembled WGS sequence"/>
</dbReference>
<protein>
    <submittedName>
        <fullName evidence="1">Uncharacterized protein</fullName>
    </submittedName>
</protein>
<gene>
    <name evidence="1" type="ORF">ABIA69_004483</name>
</gene>
<evidence type="ECO:0000313" key="2">
    <source>
        <dbReference type="Proteomes" id="UP001549363"/>
    </source>
</evidence>
<keyword evidence="2" id="KW-1185">Reference proteome</keyword>
<accession>A0ABV2PR79</accession>
<sequence>MKKRKFEDANEESALLSEELTASKVEVIASIVLTLGYSLSTLATILAFQEEEEAAQLKSSNSEDQNQQFKQMLKQLHSVNDRLDSIERKLNRF</sequence>
<dbReference type="EMBL" id="JBEPSB010000036">
    <property type="protein sequence ID" value="MET4563289.1"/>
    <property type="molecule type" value="Genomic_DNA"/>
</dbReference>
<comment type="caution">
    <text evidence="1">The sequence shown here is derived from an EMBL/GenBank/DDBJ whole genome shotgun (WGS) entry which is preliminary data.</text>
</comment>
<name>A0ABV2PR79_9BACI</name>
<proteinExistence type="predicted"/>
<evidence type="ECO:0000313" key="1">
    <source>
        <dbReference type="EMBL" id="MET4563289.1"/>
    </source>
</evidence>
<reference evidence="1 2" key="1">
    <citation type="submission" date="2024-06" db="EMBL/GenBank/DDBJ databases">
        <title>Sorghum-associated microbial communities from plants grown in Nebraska, USA.</title>
        <authorList>
            <person name="Schachtman D."/>
        </authorList>
    </citation>
    <scope>NUCLEOTIDE SEQUENCE [LARGE SCALE GENOMIC DNA]</scope>
    <source>
        <strain evidence="1 2">736</strain>
    </source>
</reference>
<organism evidence="1 2">
    <name type="scientific">Lysinibacillus parviboronicapiens</name>
    <dbReference type="NCBI Taxonomy" id="436516"/>
    <lineage>
        <taxon>Bacteria</taxon>
        <taxon>Bacillati</taxon>
        <taxon>Bacillota</taxon>
        <taxon>Bacilli</taxon>
        <taxon>Bacillales</taxon>
        <taxon>Bacillaceae</taxon>
        <taxon>Lysinibacillus</taxon>
    </lineage>
</organism>
<dbReference type="RefSeq" id="WP_354473154.1">
    <property type="nucleotide sequence ID" value="NZ_JBEPSB010000036.1"/>
</dbReference>